<keyword evidence="15" id="KW-1185">Reference proteome</keyword>
<gene>
    <name evidence="14" type="ORF">CAL29_23875</name>
</gene>
<feature type="domain" description="Cytochrome c" evidence="13">
    <location>
        <begin position="178"/>
        <end position="287"/>
    </location>
</feature>
<feature type="binding site" description="axial binding residue" evidence="10">
    <location>
        <position position="197"/>
    </location>
    <ligand>
        <name>heme c</name>
        <dbReference type="ChEBI" id="CHEBI:61717"/>
        <label>2</label>
    </ligand>
    <ligandPart>
        <name>Fe</name>
        <dbReference type="ChEBI" id="CHEBI:18248"/>
    </ligandPart>
</feature>
<dbReference type="InterPro" id="IPR009056">
    <property type="entry name" value="Cyt_c-like_dom"/>
</dbReference>
<comment type="subcellular location">
    <subcellularLocation>
        <location evidence="1">Cell membrane</location>
    </subcellularLocation>
</comment>
<keyword evidence="11" id="KW-1133">Transmembrane helix</keyword>
<accession>A0A261S0W8</accession>
<evidence type="ECO:0000256" key="5">
    <source>
        <dbReference type="ARBA" id="ARBA00022729"/>
    </source>
</evidence>
<feature type="domain" description="Cytochrome c" evidence="13">
    <location>
        <begin position="32"/>
        <end position="135"/>
    </location>
</feature>
<keyword evidence="2" id="KW-1003">Cell membrane</keyword>
<evidence type="ECO:0000256" key="11">
    <source>
        <dbReference type="SAM" id="Phobius"/>
    </source>
</evidence>
<feature type="binding site" description="covalent" evidence="9">
    <location>
        <position position="339"/>
    </location>
    <ligand>
        <name>heme c</name>
        <dbReference type="ChEBI" id="CHEBI:61717"/>
        <label>3</label>
    </ligand>
</feature>
<keyword evidence="5 12" id="KW-0732">Signal</keyword>
<evidence type="ECO:0000313" key="14">
    <source>
        <dbReference type="EMBL" id="OZI30994.1"/>
    </source>
</evidence>
<dbReference type="GO" id="GO:0009055">
    <property type="term" value="F:electron transfer activity"/>
    <property type="evidence" value="ECO:0007669"/>
    <property type="project" value="InterPro"/>
</dbReference>
<feature type="binding site" description="axial binding residue" evidence="10">
    <location>
        <position position="50"/>
    </location>
    <ligand>
        <name>heme c</name>
        <dbReference type="ChEBI" id="CHEBI:61717"/>
        <label>1</label>
    </ligand>
    <ligandPart>
        <name>Fe</name>
        <dbReference type="ChEBI" id="CHEBI:18248"/>
    </ligandPart>
</feature>
<dbReference type="RefSeq" id="WP_218831891.1">
    <property type="nucleotide sequence ID" value="NZ_NEVM01000005.1"/>
</dbReference>
<comment type="cofactor">
    <cofactor evidence="9">
        <name>heme c</name>
        <dbReference type="ChEBI" id="CHEBI:61717"/>
    </cofactor>
    <text evidence="9">Binds 3 heme c groups covalently per subunit.</text>
</comment>
<dbReference type="InterPro" id="IPR051459">
    <property type="entry name" value="Cytochrome_c-type_DH"/>
</dbReference>
<keyword evidence="8 11" id="KW-0472">Membrane</keyword>
<feature type="binding site" description="covalent" evidence="9">
    <location>
        <position position="46"/>
    </location>
    <ligand>
        <name>heme c</name>
        <dbReference type="ChEBI" id="CHEBI:61717"/>
        <label>1</label>
    </ligand>
</feature>
<feature type="binding site" description="covalent" evidence="9">
    <location>
        <position position="193"/>
    </location>
    <ligand>
        <name>heme c</name>
        <dbReference type="ChEBI" id="CHEBI:61717"/>
        <label>2</label>
    </ligand>
</feature>
<keyword evidence="6" id="KW-0677">Repeat</keyword>
<keyword evidence="3 9" id="KW-0349">Heme</keyword>
<evidence type="ECO:0000313" key="15">
    <source>
        <dbReference type="Proteomes" id="UP000216020"/>
    </source>
</evidence>
<evidence type="ECO:0000256" key="8">
    <source>
        <dbReference type="ARBA" id="ARBA00023136"/>
    </source>
</evidence>
<sequence length="472" mass="49843">MMARTWISRCGMALWLGLTASAPAWAADDDATLVARGRDLAIAADCMACHTAKGGKPYAGGYAIESPLGTIYSSNITPSTKTGIGNYSEQDFARALREGVRKDGAHLYPAMPYTSYTQLSDEDVKALYTYFMKGVQPVEQPTPVTQLPFPFNIRLSMMGWNMLFLDNKRFVPDASKSQEINRGAYLANALAHCGSCHTPRNVLMAEDVGRALGGGRVGPWYAPNISSDPVAGIGGWTDAELVQYLRTGHTAGKGQAGGPMAEAVENSFQHMSESDLHAIVAYLRSTPAVPAAASGAGAASYAQGQAASSEAERRGVDRQTANQTLKSGAALYSGYCASCHQASGAGSGNQAYPSLFHNSATGGETAINLLATIVFGIDREAGGEHVLMPSFGQGSYVNPLTDEEIASIANYVLANYGNAKLTVTPADVREVRTGGPTPPLAKARPFLVPGGAVAVLAILLLVILAVRRYRRR</sequence>
<keyword evidence="4 10" id="KW-0479">Metal-binding</keyword>
<feature type="binding site" description="covalent" evidence="9">
    <location>
        <position position="49"/>
    </location>
    <ligand>
        <name>heme c</name>
        <dbReference type="ChEBI" id="CHEBI:61717"/>
        <label>1</label>
    </ligand>
</feature>
<dbReference type="Pfam" id="PF13442">
    <property type="entry name" value="Cytochrome_CBB3"/>
    <property type="match status" value="1"/>
</dbReference>
<dbReference type="EMBL" id="NEVM01000005">
    <property type="protein sequence ID" value="OZI30994.1"/>
    <property type="molecule type" value="Genomic_DNA"/>
</dbReference>
<protein>
    <submittedName>
        <fullName evidence="14">Cytochrome C</fullName>
    </submittedName>
</protein>
<comment type="caution">
    <text evidence="14">The sequence shown here is derived from an EMBL/GenBank/DDBJ whole genome shotgun (WGS) entry which is preliminary data.</text>
</comment>
<dbReference type="PROSITE" id="PS51007">
    <property type="entry name" value="CYTC"/>
    <property type="match status" value="3"/>
</dbReference>
<dbReference type="Proteomes" id="UP000216020">
    <property type="component" value="Unassembled WGS sequence"/>
</dbReference>
<dbReference type="PANTHER" id="PTHR35008:SF8">
    <property type="entry name" value="ALCOHOL DEHYDROGENASE CYTOCHROME C SUBUNIT"/>
    <property type="match status" value="1"/>
</dbReference>
<evidence type="ECO:0000256" key="6">
    <source>
        <dbReference type="ARBA" id="ARBA00022737"/>
    </source>
</evidence>
<name>A0A261S0W8_9BORD</name>
<evidence type="ECO:0000256" key="10">
    <source>
        <dbReference type="PIRSR" id="PIRSR000018-51"/>
    </source>
</evidence>
<evidence type="ECO:0000256" key="4">
    <source>
        <dbReference type="ARBA" id="ARBA00022723"/>
    </source>
</evidence>
<feature type="binding site" description="axial binding residue" evidence="10">
    <location>
        <position position="340"/>
    </location>
    <ligand>
        <name>heme c</name>
        <dbReference type="ChEBI" id="CHEBI:61717"/>
        <label>3</label>
    </ligand>
    <ligandPart>
        <name>Fe</name>
        <dbReference type="ChEBI" id="CHEBI:18248"/>
    </ligandPart>
</feature>
<dbReference type="GO" id="GO:0005886">
    <property type="term" value="C:plasma membrane"/>
    <property type="evidence" value="ECO:0007669"/>
    <property type="project" value="UniProtKB-SubCell"/>
</dbReference>
<dbReference type="Pfam" id="PF00034">
    <property type="entry name" value="Cytochrom_C"/>
    <property type="match status" value="2"/>
</dbReference>
<evidence type="ECO:0000256" key="7">
    <source>
        <dbReference type="ARBA" id="ARBA00023004"/>
    </source>
</evidence>
<evidence type="ECO:0000256" key="3">
    <source>
        <dbReference type="ARBA" id="ARBA00022617"/>
    </source>
</evidence>
<dbReference type="GO" id="GO:0020037">
    <property type="term" value="F:heme binding"/>
    <property type="evidence" value="ECO:0007669"/>
    <property type="project" value="InterPro"/>
</dbReference>
<dbReference type="PIRSF" id="PIRSF000018">
    <property type="entry name" value="Mb_ADH_cyt_c"/>
    <property type="match status" value="1"/>
</dbReference>
<dbReference type="InterPro" id="IPR036909">
    <property type="entry name" value="Cyt_c-like_dom_sf"/>
</dbReference>
<dbReference type="GO" id="GO:0005506">
    <property type="term" value="F:iron ion binding"/>
    <property type="evidence" value="ECO:0007669"/>
    <property type="project" value="InterPro"/>
</dbReference>
<evidence type="ECO:0000256" key="1">
    <source>
        <dbReference type="ARBA" id="ARBA00004236"/>
    </source>
</evidence>
<organism evidence="14 15">
    <name type="scientific">Bordetella genomosp. 10</name>
    <dbReference type="NCBI Taxonomy" id="1416804"/>
    <lineage>
        <taxon>Bacteria</taxon>
        <taxon>Pseudomonadati</taxon>
        <taxon>Pseudomonadota</taxon>
        <taxon>Betaproteobacteria</taxon>
        <taxon>Burkholderiales</taxon>
        <taxon>Alcaligenaceae</taxon>
        <taxon>Bordetella</taxon>
    </lineage>
</organism>
<dbReference type="GO" id="GO:0016614">
    <property type="term" value="F:oxidoreductase activity, acting on CH-OH group of donors"/>
    <property type="evidence" value="ECO:0007669"/>
    <property type="project" value="InterPro"/>
</dbReference>
<feature type="binding site" description="covalent" evidence="9">
    <location>
        <position position="196"/>
    </location>
    <ligand>
        <name>heme c</name>
        <dbReference type="ChEBI" id="CHEBI:61717"/>
        <label>2</label>
    </ligand>
</feature>
<feature type="signal peptide" evidence="12">
    <location>
        <begin position="1"/>
        <end position="26"/>
    </location>
</feature>
<feature type="binding site" description="covalent" evidence="9">
    <location>
        <position position="336"/>
    </location>
    <ligand>
        <name>heme c</name>
        <dbReference type="ChEBI" id="CHEBI:61717"/>
        <label>3</label>
    </ligand>
</feature>
<dbReference type="InterPro" id="IPR014353">
    <property type="entry name" value="Membr-bd_ADH_cyt_c"/>
</dbReference>
<evidence type="ECO:0000259" key="13">
    <source>
        <dbReference type="PROSITE" id="PS51007"/>
    </source>
</evidence>
<feature type="domain" description="Cytochrome c" evidence="13">
    <location>
        <begin position="323"/>
        <end position="416"/>
    </location>
</feature>
<feature type="transmembrane region" description="Helical" evidence="11">
    <location>
        <begin position="446"/>
        <end position="466"/>
    </location>
</feature>
<dbReference type="AlphaFoldDB" id="A0A261S0W8"/>
<evidence type="ECO:0000256" key="2">
    <source>
        <dbReference type="ARBA" id="ARBA00022475"/>
    </source>
</evidence>
<dbReference type="SUPFAM" id="SSF46626">
    <property type="entry name" value="Cytochrome c"/>
    <property type="match status" value="3"/>
</dbReference>
<keyword evidence="7 10" id="KW-0408">Iron</keyword>
<dbReference type="Gene3D" id="1.10.760.10">
    <property type="entry name" value="Cytochrome c-like domain"/>
    <property type="match status" value="3"/>
</dbReference>
<evidence type="ECO:0000256" key="9">
    <source>
        <dbReference type="PIRSR" id="PIRSR000018-50"/>
    </source>
</evidence>
<keyword evidence="11" id="KW-0812">Transmembrane</keyword>
<dbReference type="PANTHER" id="PTHR35008">
    <property type="entry name" value="BLL4482 PROTEIN-RELATED"/>
    <property type="match status" value="1"/>
</dbReference>
<proteinExistence type="predicted"/>
<reference evidence="15" key="1">
    <citation type="submission" date="2017-05" db="EMBL/GenBank/DDBJ databases">
        <title>Complete and WGS of Bordetella genogroups.</title>
        <authorList>
            <person name="Spilker T."/>
            <person name="Lipuma J."/>
        </authorList>
    </citation>
    <scope>NUCLEOTIDE SEQUENCE [LARGE SCALE GENOMIC DNA]</scope>
    <source>
        <strain evidence="15">AU16122</strain>
    </source>
</reference>
<evidence type="ECO:0000256" key="12">
    <source>
        <dbReference type="SAM" id="SignalP"/>
    </source>
</evidence>
<feature type="chain" id="PRO_5013238159" evidence="12">
    <location>
        <begin position="27"/>
        <end position="472"/>
    </location>
</feature>